<dbReference type="PANTHER" id="PTHR42760:SF40">
    <property type="entry name" value="3-OXOACYL-[ACYL-CARRIER-PROTEIN] REDUCTASE, CHLOROPLASTIC"/>
    <property type="match status" value="1"/>
</dbReference>
<proteinExistence type="inferred from homology"/>
<dbReference type="GO" id="GO:0030497">
    <property type="term" value="P:fatty acid elongation"/>
    <property type="evidence" value="ECO:0007669"/>
    <property type="project" value="TreeGrafter"/>
</dbReference>
<dbReference type="SMART" id="SM00822">
    <property type="entry name" value="PKS_KR"/>
    <property type="match status" value="1"/>
</dbReference>
<dbReference type="SUPFAM" id="SSF51735">
    <property type="entry name" value="NAD(P)-binding Rossmann-fold domains"/>
    <property type="match status" value="1"/>
</dbReference>
<reference evidence="3 4" key="1">
    <citation type="submission" date="2016-06" db="EMBL/GenBank/DDBJ databases">
        <title>Complete genome sequences of Bordetella bronchialis and Bordetella flabilis.</title>
        <authorList>
            <person name="LiPuma J.J."/>
            <person name="Spilker T."/>
        </authorList>
    </citation>
    <scope>NUCLEOTIDE SEQUENCE [LARGE SCALE GENOMIC DNA]</scope>
    <source>
        <strain evidence="3 4">AU10664</strain>
    </source>
</reference>
<dbReference type="AlphaFoldDB" id="A0A193GC01"/>
<evidence type="ECO:0000259" key="2">
    <source>
        <dbReference type="SMART" id="SM00822"/>
    </source>
</evidence>
<evidence type="ECO:0000313" key="4">
    <source>
        <dbReference type="Proteomes" id="UP000091926"/>
    </source>
</evidence>
<accession>A0A193GC01</accession>
<sequence>MSTARYDFTGRTLVLTGATGGIGRAVARRFAGSGANLLLIDLDPDALAELSRTLGGDAARVRTLALDVSDPDAADMAARHVAQAYGGVDFLVPSAGIYLAEPFAGMTDAQWRRTLAVNLDGVFYLTRRLVPLLREGSAIVNLSSMAAHRGAFYNAHYSASKGALLSFTRSIARELAPRTRVNAVSPGVIETPMTAELLKTRAEESRQQSILKRLGRAEEVAAAIAFLCSDDAAFITAEVLHVNGGLYVAG</sequence>
<dbReference type="Proteomes" id="UP000091926">
    <property type="component" value="Chromosome"/>
</dbReference>
<feature type="domain" description="Ketoreductase" evidence="2">
    <location>
        <begin position="11"/>
        <end position="192"/>
    </location>
</feature>
<dbReference type="PRINTS" id="PR00080">
    <property type="entry name" value="SDRFAMILY"/>
</dbReference>
<comment type="similarity">
    <text evidence="1">Belongs to the short-chain dehydrogenases/reductases (SDR) family.</text>
</comment>
<keyword evidence="4" id="KW-1185">Reference proteome</keyword>
<dbReference type="PROSITE" id="PS00061">
    <property type="entry name" value="ADH_SHORT"/>
    <property type="match status" value="1"/>
</dbReference>
<dbReference type="RefSeq" id="WP_066657284.1">
    <property type="nucleotide sequence ID" value="NZ_CBCSCL010000006.1"/>
</dbReference>
<organism evidence="3 4">
    <name type="scientific">Bordetella flabilis</name>
    <dbReference type="NCBI Taxonomy" id="463014"/>
    <lineage>
        <taxon>Bacteria</taxon>
        <taxon>Pseudomonadati</taxon>
        <taxon>Pseudomonadota</taxon>
        <taxon>Betaproteobacteria</taxon>
        <taxon>Burkholderiales</taxon>
        <taxon>Alcaligenaceae</taxon>
        <taxon>Bordetella</taxon>
    </lineage>
</organism>
<evidence type="ECO:0000313" key="3">
    <source>
        <dbReference type="EMBL" id="ANN77542.1"/>
    </source>
</evidence>
<protein>
    <submittedName>
        <fullName evidence="3">3-oxoacyl-ACP reductase</fullName>
    </submittedName>
</protein>
<gene>
    <name evidence="3" type="ORF">BAU07_10885</name>
</gene>
<evidence type="ECO:0000256" key="1">
    <source>
        <dbReference type="ARBA" id="ARBA00006484"/>
    </source>
</evidence>
<dbReference type="InterPro" id="IPR057326">
    <property type="entry name" value="KR_dom"/>
</dbReference>
<dbReference type="InterPro" id="IPR036291">
    <property type="entry name" value="NAD(P)-bd_dom_sf"/>
</dbReference>
<dbReference type="GO" id="GO:0016616">
    <property type="term" value="F:oxidoreductase activity, acting on the CH-OH group of donors, NAD or NADP as acceptor"/>
    <property type="evidence" value="ECO:0007669"/>
    <property type="project" value="TreeGrafter"/>
</dbReference>
<name>A0A193GC01_9BORD</name>
<dbReference type="InterPro" id="IPR002347">
    <property type="entry name" value="SDR_fam"/>
</dbReference>
<dbReference type="Pfam" id="PF13561">
    <property type="entry name" value="adh_short_C2"/>
    <property type="match status" value="1"/>
</dbReference>
<dbReference type="KEGG" id="bfz:BAU07_10885"/>
<dbReference type="Gene3D" id="3.40.50.720">
    <property type="entry name" value="NAD(P)-binding Rossmann-like Domain"/>
    <property type="match status" value="1"/>
</dbReference>
<dbReference type="STRING" id="463014.BAU07_10885"/>
<dbReference type="OrthoDB" id="9806974at2"/>
<dbReference type="PANTHER" id="PTHR42760">
    <property type="entry name" value="SHORT-CHAIN DEHYDROGENASES/REDUCTASES FAMILY MEMBER"/>
    <property type="match status" value="1"/>
</dbReference>
<dbReference type="InterPro" id="IPR020904">
    <property type="entry name" value="Sc_DH/Rdtase_CS"/>
</dbReference>
<dbReference type="FunFam" id="3.40.50.720:FF:000084">
    <property type="entry name" value="Short-chain dehydrogenase reductase"/>
    <property type="match status" value="1"/>
</dbReference>
<dbReference type="PRINTS" id="PR00081">
    <property type="entry name" value="GDHRDH"/>
</dbReference>
<dbReference type="EMBL" id="CP016172">
    <property type="protein sequence ID" value="ANN77542.1"/>
    <property type="molecule type" value="Genomic_DNA"/>
</dbReference>